<gene>
    <name evidence="1" type="ORF">CR513_12857</name>
</gene>
<protein>
    <submittedName>
        <fullName evidence="1">Uncharacterized protein</fullName>
    </submittedName>
</protein>
<proteinExistence type="predicted"/>
<name>A0A371HL70_MUCPR</name>
<accession>A0A371HL70</accession>
<evidence type="ECO:0000313" key="1">
    <source>
        <dbReference type="EMBL" id="RDY03547.1"/>
    </source>
</evidence>
<dbReference type="Proteomes" id="UP000257109">
    <property type="component" value="Unassembled WGS sequence"/>
</dbReference>
<dbReference type="EMBL" id="QJKJ01002278">
    <property type="protein sequence ID" value="RDY03547.1"/>
    <property type="molecule type" value="Genomic_DNA"/>
</dbReference>
<organism evidence="1 2">
    <name type="scientific">Mucuna pruriens</name>
    <name type="common">Velvet bean</name>
    <name type="synonym">Dolichos pruriens</name>
    <dbReference type="NCBI Taxonomy" id="157652"/>
    <lineage>
        <taxon>Eukaryota</taxon>
        <taxon>Viridiplantae</taxon>
        <taxon>Streptophyta</taxon>
        <taxon>Embryophyta</taxon>
        <taxon>Tracheophyta</taxon>
        <taxon>Spermatophyta</taxon>
        <taxon>Magnoliopsida</taxon>
        <taxon>eudicotyledons</taxon>
        <taxon>Gunneridae</taxon>
        <taxon>Pentapetalae</taxon>
        <taxon>rosids</taxon>
        <taxon>fabids</taxon>
        <taxon>Fabales</taxon>
        <taxon>Fabaceae</taxon>
        <taxon>Papilionoideae</taxon>
        <taxon>50 kb inversion clade</taxon>
        <taxon>NPAAA clade</taxon>
        <taxon>indigoferoid/millettioid clade</taxon>
        <taxon>Phaseoleae</taxon>
        <taxon>Mucuna</taxon>
    </lineage>
</organism>
<evidence type="ECO:0000313" key="2">
    <source>
        <dbReference type="Proteomes" id="UP000257109"/>
    </source>
</evidence>
<dbReference type="AlphaFoldDB" id="A0A371HL70"/>
<keyword evidence="2" id="KW-1185">Reference proteome</keyword>
<reference evidence="1" key="1">
    <citation type="submission" date="2018-05" db="EMBL/GenBank/DDBJ databases">
        <title>Draft genome of Mucuna pruriens seed.</title>
        <authorList>
            <person name="Nnadi N.E."/>
            <person name="Vos R."/>
            <person name="Hasami M.H."/>
            <person name="Devisetty U.K."/>
            <person name="Aguiy J.C."/>
        </authorList>
    </citation>
    <scope>NUCLEOTIDE SEQUENCE [LARGE SCALE GENOMIC DNA]</scope>
    <source>
        <strain evidence="1">JCA_2017</strain>
    </source>
</reference>
<feature type="non-terminal residue" evidence="1">
    <location>
        <position position="1"/>
    </location>
</feature>
<comment type="caution">
    <text evidence="1">The sequence shown here is derived from an EMBL/GenBank/DDBJ whole genome shotgun (WGS) entry which is preliminary data.</text>
</comment>
<sequence>MVTCLFVINFELRVCKISFSSHINASNFYFGICNLTYYGINLHQAIKSLQVLLFVIALNVINYIDDQELESIKNDERLSLHPMDIIIVYLYGLLDNDIYMKLLEGFNLNKTYNEAF</sequence>